<sequence>MSQLNRKQYKKEWQLKHRYGITYAQYLELIAKSNSRCNICDKVLVPQSRNTQETVCIDHCHETGAIRGILCNRCNIAIGILGDNHERLKRALAYLEKPYEIIN</sequence>
<dbReference type="Proteomes" id="UP001432182">
    <property type="component" value="Segment"/>
</dbReference>
<dbReference type="InterPro" id="IPR004211">
    <property type="entry name" value="Endonuclease_7"/>
</dbReference>
<evidence type="ECO:0000313" key="1">
    <source>
        <dbReference type="EMBL" id="WNO29265.1"/>
    </source>
</evidence>
<name>A0AAX4CYX3_9CAUD</name>
<keyword evidence="1" id="KW-0255">Endonuclease</keyword>
<accession>A0AAX4CYX3</accession>
<dbReference type="Gene3D" id="3.40.1800.10">
    <property type="entry name" value="His-Me finger endonucleases"/>
    <property type="match status" value="1"/>
</dbReference>
<proteinExistence type="predicted"/>
<dbReference type="SUPFAM" id="SSF54060">
    <property type="entry name" value="His-Me finger endonucleases"/>
    <property type="match status" value="1"/>
</dbReference>
<organism evidence="1 2">
    <name type="scientific">Vibrio phage 4141</name>
    <dbReference type="NCBI Taxonomy" id="3075081"/>
    <lineage>
        <taxon>Viruses</taxon>
        <taxon>Duplodnaviria</taxon>
        <taxon>Heunggongvirae</taxon>
        <taxon>Uroviricota</taxon>
        <taxon>Caudoviricetes</taxon>
        <taxon>Autographivirales</taxon>
        <taxon>Autotranscriptaviridae</taxon>
        <taxon>Studiervirinae</taxon>
        <taxon>Chatterjeevirus</taxon>
    </lineage>
</organism>
<reference evidence="1" key="1">
    <citation type="submission" date="2023-07" db="EMBL/GenBank/DDBJ databases">
        <authorList>
            <person name="Biswas S."/>
            <person name="Chakrabarti D.A.K."/>
            <person name="Biswas S."/>
            <person name="Goswami D.M.D."/>
            <person name="Barman R.K."/>
            <person name="Dalal C."/>
            <person name="Samanta P."/>
        </authorList>
    </citation>
    <scope>NUCLEOTIDE SEQUENCE</scope>
</reference>
<evidence type="ECO:0000313" key="2">
    <source>
        <dbReference type="Proteomes" id="UP001432182"/>
    </source>
</evidence>
<dbReference type="EMBL" id="OR233736">
    <property type="protein sequence ID" value="WNO29265.1"/>
    <property type="molecule type" value="Genomic_DNA"/>
</dbReference>
<dbReference type="GO" id="GO:0004519">
    <property type="term" value="F:endonuclease activity"/>
    <property type="evidence" value="ECO:0007669"/>
    <property type="project" value="UniProtKB-KW"/>
</dbReference>
<dbReference type="Pfam" id="PF02945">
    <property type="entry name" value="Endonuclease_7"/>
    <property type="match status" value="1"/>
</dbReference>
<dbReference type="InterPro" id="IPR038563">
    <property type="entry name" value="Endonuclease_7_sf"/>
</dbReference>
<protein>
    <submittedName>
        <fullName evidence="1">Endonuclease VII protein</fullName>
    </submittedName>
</protein>
<dbReference type="InterPro" id="IPR044925">
    <property type="entry name" value="His-Me_finger_sf"/>
</dbReference>
<keyword evidence="1" id="KW-0540">Nuclease</keyword>
<keyword evidence="1" id="KW-0378">Hydrolase</keyword>